<dbReference type="InterPro" id="IPR020846">
    <property type="entry name" value="MFS_dom"/>
</dbReference>
<dbReference type="PANTHER" id="PTHR23517:SF15">
    <property type="entry name" value="PROTON-DEPENDENT OLIGOPEPTIDE FAMILY TRANSPORT PROTEIN"/>
    <property type="match status" value="1"/>
</dbReference>
<evidence type="ECO:0000256" key="1">
    <source>
        <dbReference type="ARBA" id="ARBA00004651"/>
    </source>
</evidence>
<keyword evidence="6 7" id="KW-0472">Membrane</keyword>
<comment type="caution">
    <text evidence="9">The sequence shown here is derived from an EMBL/GenBank/DDBJ whole genome shotgun (WGS) entry which is preliminary data.</text>
</comment>
<dbReference type="CDD" id="cd17346">
    <property type="entry name" value="MFS_DtpA_like"/>
    <property type="match status" value="1"/>
</dbReference>
<feature type="domain" description="Major facilitator superfamily (MFS) profile" evidence="8">
    <location>
        <begin position="47"/>
        <end position="450"/>
    </location>
</feature>
<comment type="subcellular location">
    <subcellularLocation>
        <location evidence="1">Cell membrane</location>
        <topology evidence="1">Multi-pass membrane protein</topology>
    </subcellularLocation>
</comment>
<gene>
    <name evidence="9" type="ORF">ABFZ84_00075</name>
</gene>
<feature type="transmembrane region" description="Helical" evidence="7">
    <location>
        <begin position="358"/>
        <end position="376"/>
    </location>
</feature>
<keyword evidence="3" id="KW-1003">Cell membrane</keyword>
<evidence type="ECO:0000313" key="9">
    <source>
        <dbReference type="EMBL" id="MEX6631934.1"/>
    </source>
</evidence>
<dbReference type="SUPFAM" id="SSF103473">
    <property type="entry name" value="MFS general substrate transporter"/>
    <property type="match status" value="1"/>
</dbReference>
<dbReference type="InterPro" id="IPR018456">
    <property type="entry name" value="PTR2_symporter_CS"/>
</dbReference>
<evidence type="ECO:0000256" key="3">
    <source>
        <dbReference type="ARBA" id="ARBA00022475"/>
    </source>
</evidence>
<dbReference type="InterPro" id="IPR005279">
    <property type="entry name" value="Dipep/tripep_permease"/>
</dbReference>
<feature type="transmembrane region" description="Helical" evidence="7">
    <location>
        <begin position="138"/>
        <end position="155"/>
    </location>
</feature>
<keyword evidence="10" id="KW-1185">Reference proteome</keyword>
<feature type="transmembrane region" description="Helical" evidence="7">
    <location>
        <begin position="204"/>
        <end position="222"/>
    </location>
</feature>
<evidence type="ECO:0000256" key="7">
    <source>
        <dbReference type="SAM" id="Phobius"/>
    </source>
</evidence>
<protein>
    <submittedName>
        <fullName evidence="9">Peptide MFS transporter</fullName>
    </submittedName>
</protein>
<reference evidence="9 10" key="1">
    <citation type="submission" date="2024-05" db="EMBL/GenBank/DDBJ databases">
        <title>Three bacterial strains, DH-69, EH-24, and ECK-19 isolated from coastal sediments.</title>
        <authorList>
            <person name="Ye Y.-Q."/>
            <person name="Du Z.-J."/>
        </authorList>
    </citation>
    <scope>NUCLEOTIDE SEQUENCE [LARGE SCALE GENOMIC DNA]</scope>
    <source>
        <strain evidence="9 10">ECK-19</strain>
    </source>
</reference>
<feature type="transmembrane region" description="Helical" evidence="7">
    <location>
        <begin position="38"/>
        <end position="56"/>
    </location>
</feature>
<name>A0ABV3Z1P6_9PROT</name>
<dbReference type="PROSITE" id="PS01022">
    <property type="entry name" value="PTR2_1"/>
    <property type="match status" value="1"/>
</dbReference>
<dbReference type="NCBIfam" id="TIGR00924">
    <property type="entry name" value="yjdL_sub1_fam"/>
    <property type="match status" value="1"/>
</dbReference>
<accession>A0ABV3Z1P6</accession>
<evidence type="ECO:0000256" key="2">
    <source>
        <dbReference type="ARBA" id="ARBA00022448"/>
    </source>
</evidence>
<feature type="transmembrane region" description="Helical" evidence="7">
    <location>
        <begin position="397"/>
        <end position="416"/>
    </location>
</feature>
<keyword evidence="5 7" id="KW-1133">Transmembrane helix</keyword>
<keyword evidence="4 7" id="KW-0812">Transmembrane</keyword>
<dbReference type="InterPro" id="IPR036259">
    <property type="entry name" value="MFS_trans_sf"/>
</dbReference>
<evidence type="ECO:0000256" key="5">
    <source>
        <dbReference type="ARBA" id="ARBA00022989"/>
    </source>
</evidence>
<feature type="transmembrane region" description="Helical" evidence="7">
    <location>
        <begin position="329"/>
        <end position="352"/>
    </location>
</feature>
<dbReference type="EMBL" id="JBEHZE010000001">
    <property type="protein sequence ID" value="MEX6631934.1"/>
    <property type="molecule type" value="Genomic_DNA"/>
</dbReference>
<dbReference type="RefSeq" id="WP_369311522.1">
    <property type="nucleotide sequence ID" value="NZ_JBEHZE010000001.1"/>
</dbReference>
<feature type="transmembrane region" description="Helical" evidence="7">
    <location>
        <begin position="428"/>
        <end position="449"/>
    </location>
</feature>
<dbReference type="PANTHER" id="PTHR23517">
    <property type="entry name" value="RESISTANCE PROTEIN MDTM, PUTATIVE-RELATED-RELATED"/>
    <property type="match status" value="1"/>
</dbReference>
<feature type="transmembrane region" description="Helical" evidence="7">
    <location>
        <begin position="252"/>
        <end position="273"/>
    </location>
</feature>
<proteinExistence type="predicted"/>
<dbReference type="Pfam" id="PF07690">
    <property type="entry name" value="MFS_1"/>
    <property type="match status" value="1"/>
</dbReference>
<feature type="transmembrane region" description="Helical" evidence="7">
    <location>
        <begin position="77"/>
        <end position="98"/>
    </location>
</feature>
<feature type="transmembrane region" description="Helical" evidence="7">
    <location>
        <begin position="293"/>
        <end position="317"/>
    </location>
</feature>
<dbReference type="PROSITE" id="PS50850">
    <property type="entry name" value="MFS"/>
    <property type="match status" value="1"/>
</dbReference>
<evidence type="ECO:0000256" key="4">
    <source>
        <dbReference type="ARBA" id="ARBA00022692"/>
    </source>
</evidence>
<dbReference type="InterPro" id="IPR011701">
    <property type="entry name" value="MFS"/>
</dbReference>
<dbReference type="Proteomes" id="UP001560685">
    <property type="component" value="Unassembled WGS sequence"/>
</dbReference>
<organism evidence="9 10">
    <name type="scientific">Hyphococcus lacteus</name>
    <dbReference type="NCBI Taxonomy" id="3143536"/>
    <lineage>
        <taxon>Bacteria</taxon>
        <taxon>Pseudomonadati</taxon>
        <taxon>Pseudomonadota</taxon>
        <taxon>Alphaproteobacteria</taxon>
        <taxon>Parvularculales</taxon>
        <taxon>Parvularculaceae</taxon>
        <taxon>Hyphococcus</taxon>
    </lineage>
</organism>
<keyword evidence="2" id="KW-0813">Transport</keyword>
<dbReference type="InterPro" id="IPR050171">
    <property type="entry name" value="MFS_Transporters"/>
</dbReference>
<evidence type="ECO:0000313" key="10">
    <source>
        <dbReference type="Proteomes" id="UP001560685"/>
    </source>
</evidence>
<evidence type="ECO:0000259" key="8">
    <source>
        <dbReference type="PROSITE" id="PS50850"/>
    </source>
</evidence>
<evidence type="ECO:0000256" key="6">
    <source>
        <dbReference type="ARBA" id="ARBA00023136"/>
    </source>
</evidence>
<sequence>MTQHISPSTSQSKRDDTVFFGHPKGLGYLAFTEVWEGFSYYGMQALLTLYMVRHLLTDKVGREVIGLETLRMTLETLSGPSTTISFAAQIFGLYAGLINMTPLLGGWLGDRILGQTRAVTLGATLMTLGHLAMTSEQFFLFALALLVSGAGLIKGNMAIQIGKLYAEDDPRRTRAFGIYMFVRNLGAFSAPLICGTLGEIYGWHYGFGVAAIAMALALVIYLRGRKYLPSEISPKQRHHQKSKLTHSEWRSVIGLLLAFIPYILMFSAVFQAYNLLPIWVSDSVDRDVFDLTIPVTWLFTFDGIATMVGITITVRFWQWLEKRNKEPWNLTKMAVGCAMTCAAFLILSWGAASADETVSLLWVLLFFLFLDFSFIWGEPPLRSLVSQHAPTSHATTLMSLSIMSIAISNFVVGWLGRFYETMPTSQFWLLHAAIAGAGFCFAILLNPLIRSLLGRKPRTE</sequence>
<dbReference type="Gene3D" id="1.20.1250.20">
    <property type="entry name" value="MFS general substrate transporter like domains"/>
    <property type="match status" value="2"/>
</dbReference>